<keyword evidence="1" id="KW-0378">Hydrolase</keyword>
<organism evidence="4 5">
    <name type="scientific">Apiospora marii</name>
    <dbReference type="NCBI Taxonomy" id="335849"/>
    <lineage>
        <taxon>Eukaryota</taxon>
        <taxon>Fungi</taxon>
        <taxon>Dikarya</taxon>
        <taxon>Ascomycota</taxon>
        <taxon>Pezizomycotina</taxon>
        <taxon>Sordariomycetes</taxon>
        <taxon>Xylariomycetidae</taxon>
        <taxon>Amphisphaeriales</taxon>
        <taxon>Apiosporaceae</taxon>
        <taxon>Apiospora</taxon>
    </lineage>
</organism>
<proteinExistence type="predicted"/>
<comment type="caution">
    <text evidence="4">The sequence shown here is derived from an EMBL/GenBank/DDBJ whole genome shotgun (WGS) entry which is preliminary data.</text>
</comment>
<feature type="region of interest" description="Disordered" evidence="2">
    <location>
        <begin position="1"/>
        <end position="38"/>
    </location>
</feature>
<dbReference type="InterPro" id="IPR005645">
    <property type="entry name" value="FSH-like_dom"/>
</dbReference>
<accession>A0ABR1R8Y9</accession>
<sequence length="315" mass="33961">MSDTTTPTPAAAAPPSAAKPAKNNNNNKKAAKPAPPPKRELKILMLHGYTQSGALFKGRTGALNKLLNKALGEPPYNYTVEMICPTGPYNLRPSDIPGYQPPEGADPAAEDEPTDNWGWFQHDEGTGAYRRFDEGMRRVADAIREAQGVDGILGFSQGGAFAQMAAAAMESEDHRPLPAHDPAKHNTDWARDLREANNGRPLKFCMVYSGFVARDPALQWLYEGGMATPSLHVLGSLDTVVGEDRTRGLYEKCGPEEGDGKGGGKARVLVHPGGHFVPVKKEWTTPVAGWLMQVLKDDLPAPETNGEGEKAKEAL</sequence>
<feature type="compositionally biased region" description="Low complexity" evidence="2">
    <location>
        <begin position="1"/>
        <end position="28"/>
    </location>
</feature>
<dbReference type="Gene3D" id="3.40.50.1820">
    <property type="entry name" value="alpha/beta hydrolase"/>
    <property type="match status" value="1"/>
</dbReference>
<dbReference type="Proteomes" id="UP001396898">
    <property type="component" value="Unassembled WGS sequence"/>
</dbReference>
<reference evidence="4 5" key="1">
    <citation type="submission" date="2023-01" db="EMBL/GenBank/DDBJ databases">
        <title>Analysis of 21 Apiospora genomes using comparative genomics revels a genus with tremendous synthesis potential of carbohydrate active enzymes and secondary metabolites.</title>
        <authorList>
            <person name="Sorensen T."/>
        </authorList>
    </citation>
    <scope>NUCLEOTIDE SEQUENCE [LARGE SCALE GENOMIC DNA]</scope>
    <source>
        <strain evidence="4 5">CBS 20057</strain>
    </source>
</reference>
<gene>
    <name evidence="4" type="ORF">PG991_014420</name>
</gene>
<feature type="domain" description="Serine hydrolase" evidence="3">
    <location>
        <begin position="40"/>
        <end position="286"/>
    </location>
</feature>
<evidence type="ECO:0000256" key="1">
    <source>
        <dbReference type="ARBA" id="ARBA00022801"/>
    </source>
</evidence>
<evidence type="ECO:0000313" key="5">
    <source>
        <dbReference type="Proteomes" id="UP001396898"/>
    </source>
</evidence>
<protein>
    <recommendedName>
        <fullName evidence="3">Serine hydrolase domain-containing protein</fullName>
    </recommendedName>
</protein>
<evidence type="ECO:0000313" key="4">
    <source>
        <dbReference type="EMBL" id="KAK8002198.1"/>
    </source>
</evidence>
<dbReference type="Pfam" id="PF03959">
    <property type="entry name" value="FSH1"/>
    <property type="match status" value="1"/>
</dbReference>
<dbReference type="InterPro" id="IPR029058">
    <property type="entry name" value="AB_hydrolase_fold"/>
</dbReference>
<dbReference type="PANTHER" id="PTHR48070:SF6">
    <property type="entry name" value="ESTERASE OVCA2"/>
    <property type="match status" value="1"/>
</dbReference>
<evidence type="ECO:0000256" key="2">
    <source>
        <dbReference type="SAM" id="MobiDB-lite"/>
    </source>
</evidence>
<dbReference type="PANTHER" id="PTHR48070">
    <property type="entry name" value="ESTERASE OVCA2"/>
    <property type="match status" value="1"/>
</dbReference>
<dbReference type="EMBL" id="JAQQWI010000018">
    <property type="protein sequence ID" value="KAK8002198.1"/>
    <property type="molecule type" value="Genomic_DNA"/>
</dbReference>
<dbReference type="SUPFAM" id="SSF53474">
    <property type="entry name" value="alpha/beta-Hydrolases"/>
    <property type="match status" value="1"/>
</dbReference>
<dbReference type="InterPro" id="IPR050593">
    <property type="entry name" value="LovG"/>
</dbReference>
<keyword evidence="5" id="KW-1185">Reference proteome</keyword>
<evidence type="ECO:0000259" key="3">
    <source>
        <dbReference type="Pfam" id="PF03959"/>
    </source>
</evidence>
<name>A0ABR1R8Y9_9PEZI</name>